<keyword evidence="4 5" id="KW-0620">Polyamine biosynthesis</keyword>
<feature type="binding site" evidence="5">
    <location>
        <position position="162"/>
    </location>
    <ligand>
        <name>S-methyl-5'-thioadenosine</name>
        <dbReference type="ChEBI" id="CHEBI:17509"/>
    </ligand>
</feature>
<dbReference type="HAMAP" id="MF_00198">
    <property type="entry name" value="Spermidine_synth"/>
    <property type="match status" value="1"/>
</dbReference>
<dbReference type="PROSITE" id="PS01330">
    <property type="entry name" value="PABS_1"/>
    <property type="match status" value="1"/>
</dbReference>
<evidence type="ECO:0000256" key="6">
    <source>
        <dbReference type="PROSITE-ProRule" id="PRU00354"/>
    </source>
</evidence>
<keyword evidence="3 5" id="KW-0745">Spermidine biosynthesis</keyword>
<name>A0A4R3JAX0_9PROT</name>
<dbReference type="InterPro" id="IPR030373">
    <property type="entry name" value="PABS_CS"/>
</dbReference>
<reference evidence="10 11" key="1">
    <citation type="submission" date="2019-03" db="EMBL/GenBank/DDBJ databases">
        <title>Genomic Encyclopedia of Type Strains, Phase IV (KMG-IV): sequencing the most valuable type-strain genomes for metagenomic binning, comparative biology and taxonomic classification.</title>
        <authorList>
            <person name="Goeker M."/>
        </authorList>
    </citation>
    <scope>NUCLEOTIDE SEQUENCE [LARGE SCALE GENOMIC DNA]</scope>
    <source>
        <strain evidence="10 11">DSM 101688</strain>
    </source>
</reference>
<dbReference type="InterPro" id="IPR035246">
    <property type="entry name" value="Spermidine_synt_N"/>
</dbReference>
<dbReference type="PANTHER" id="PTHR11558:SF11">
    <property type="entry name" value="SPERMIDINE SYNTHASE"/>
    <property type="match status" value="1"/>
</dbReference>
<comment type="function">
    <text evidence="5">Catalyzes the irreversible transfer of a propylamine group from the amino donor S-adenosylmethioninamine (decarboxy-AdoMet) to putrescine (1,4-diaminobutane) to yield spermidine.</text>
</comment>
<dbReference type="InterPro" id="IPR037163">
    <property type="entry name" value="Spermidine_synt_N_sf"/>
</dbReference>
<evidence type="ECO:0000313" key="10">
    <source>
        <dbReference type="EMBL" id="TCS63028.1"/>
    </source>
</evidence>
<dbReference type="EMBL" id="SLZW01000004">
    <property type="protein sequence ID" value="TCS63028.1"/>
    <property type="molecule type" value="Genomic_DNA"/>
</dbReference>
<dbReference type="AlphaFoldDB" id="A0A4R3JAX0"/>
<dbReference type="Proteomes" id="UP000295304">
    <property type="component" value="Unassembled WGS sequence"/>
</dbReference>
<dbReference type="NCBIfam" id="NF002010">
    <property type="entry name" value="PRK00811.1"/>
    <property type="match status" value="1"/>
</dbReference>
<dbReference type="RefSeq" id="WP_132938767.1">
    <property type="nucleotide sequence ID" value="NZ_CP119676.1"/>
</dbReference>
<evidence type="ECO:0000256" key="4">
    <source>
        <dbReference type="ARBA" id="ARBA00023115"/>
    </source>
</evidence>
<keyword evidence="2 5" id="KW-0808">Transferase</keyword>
<organism evidence="10 11">
    <name type="scientific">Varunaivibrio sulfuroxidans</name>
    <dbReference type="NCBI Taxonomy" id="1773489"/>
    <lineage>
        <taxon>Bacteria</taxon>
        <taxon>Pseudomonadati</taxon>
        <taxon>Pseudomonadota</taxon>
        <taxon>Alphaproteobacteria</taxon>
        <taxon>Rhodospirillales</taxon>
        <taxon>Magnetovibrionaceae</taxon>
        <taxon>Varunaivibrio</taxon>
    </lineage>
</organism>
<evidence type="ECO:0000259" key="9">
    <source>
        <dbReference type="PROSITE" id="PS51006"/>
    </source>
</evidence>
<dbReference type="OrthoDB" id="9793120at2"/>
<dbReference type="InterPro" id="IPR030374">
    <property type="entry name" value="PABS"/>
</dbReference>
<accession>A0A4R3JAX0</accession>
<gene>
    <name evidence="5" type="primary">speE</name>
    <name evidence="10" type="ORF">EDD55_104119</name>
</gene>
<evidence type="ECO:0000313" key="11">
    <source>
        <dbReference type="Proteomes" id="UP000295304"/>
    </source>
</evidence>
<dbReference type="SUPFAM" id="SSF53335">
    <property type="entry name" value="S-adenosyl-L-methionine-dependent methyltransferases"/>
    <property type="match status" value="1"/>
</dbReference>
<dbReference type="CDD" id="cd02440">
    <property type="entry name" value="AdoMet_MTases"/>
    <property type="match status" value="1"/>
</dbReference>
<evidence type="ECO:0000256" key="3">
    <source>
        <dbReference type="ARBA" id="ARBA00023066"/>
    </source>
</evidence>
<dbReference type="NCBIfam" id="TIGR00417">
    <property type="entry name" value="speE"/>
    <property type="match status" value="1"/>
</dbReference>
<comment type="catalytic activity">
    <reaction evidence="5 8">
        <text>S-adenosyl 3-(methylsulfanyl)propylamine + putrescine = S-methyl-5'-thioadenosine + spermidine + H(+)</text>
        <dbReference type="Rhea" id="RHEA:12721"/>
        <dbReference type="ChEBI" id="CHEBI:15378"/>
        <dbReference type="ChEBI" id="CHEBI:17509"/>
        <dbReference type="ChEBI" id="CHEBI:57443"/>
        <dbReference type="ChEBI" id="CHEBI:57834"/>
        <dbReference type="ChEBI" id="CHEBI:326268"/>
        <dbReference type="EC" id="2.5.1.16"/>
    </reaction>
</comment>
<dbReference type="GO" id="GO:0008295">
    <property type="term" value="P:spermidine biosynthetic process"/>
    <property type="evidence" value="ECO:0007669"/>
    <property type="project" value="UniProtKB-UniRule"/>
</dbReference>
<feature type="binding site" evidence="5">
    <location>
        <begin position="137"/>
        <end position="138"/>
    </location>
    <ligand>
        <name>S-methyl-5'-thioadenosine</name>
        <dbReference type="ChEBI" id="CHEBI:17509"/>
    </ligand>
</feature>
<sequence length="281" mass="31795">MRRFDETLHRGYRQSFDIQSVLFEDKTEHQHLLIFETPELGRVMTLDGIVQVTERDEFVYHEMMAHVPLFALAAPKEVLIIGGGDGGVLREALRHRGLERVTMVELDRTVIDLSREYMPAISAGAFDDARTDLVIGDGLDYVATSQRRFDVIIVDSTDPIGPGEVLFTEKFYADCKRCLKPSGIVATQNGVPFFQPDEVTHTYRRMGRAFAAPGFYVIAMPTYVGGFMTLGWGCDEPERADTPLETLTARFRDAGLTMRYYTPELHRAAFALPQYVRDLMV</sequence>
<proteinExistence type="inferred from homology"/>
<feature type="domain" description="PABS" evidence="9">
    <location>
        <begin position="1"/>
        <end position="235"/>
    </location>
</feature>
<evidence type="ECO:0000256" key="1">
    <source>
        <dbReference type="ARBA" id="ARBA00007867"/>
    </source>
</evidence>
<dbReference type="InterPro" id="IPR001045">
    <property type="entry name" value="Spermi_synthase"/>
</dbReference>
<comment type="similarity">
    <text evidence="1 5 7">Belongs to the spermidine/spermine synthase family.</text>
</comment>
<dbReference type="Gene3D" id="2.30.140.10">
    <property type="entry name" value="Spermidine synthase, tetramerisation domain"/>
    <property type="match status" value="1"/>
</dbReference>
<dbReference type="UniPathway" id="UPA00248">
    <property type="reaction ID" value="UER00314"/>
</dbReference>
<evidence type="ECO:0000256" key="7">
    <source>
        <dbReference type="RuleBase" id="RU003836"/>
    </source>
</evidence>
<comment type="pathway">
    <text evidence="5">Amine and polyamine biosynthesis; spermidine biosynthesis; spermidine from putrescine: step 1/1.</text>
</comment>
<dbReference type="GO" id="GO:0005829">
    <property type="term" value="C:cytosol"/>
    <property type="evidence" value="ECO:0007669"/>
    <property type="project" value="TreeGrafter"/>
</dbReference>
<dbReference type="PROSITE" id="PS51006">
    <property type="entry name" value="PABS_2"/>
    <property type="match status" value="1"/>
</dbReference>
<feature type="binding site" evidence="5">
    <location>
        <position position="105"/>
    </location>
    <ligand>
        <name>S-methyl-5'-thioadenosine</name>
        <dbReference type="ChEBI" id="CHEBI:17509"/>
    </ligand>
</feature>
<feature type="binding site" evidence="5">
    <location>
        <position position="30"/>
    </location>
    <ligand>
        <name>S-methyl-5'-thioadenosine</name>
        <dbReference type="ChEBI" id="CHEBI:17509"/>
    </ligand>
</feature>
<evidence type="ECO:0000256" key="2">
    <source>
        <dbReference type="ARBA" id="ARBA00022679"/>
    </source>
</evidence>
<dbReference type="Pfam" id="PF01564">
    <property type="entry name" value="Spermine_synth"/>
    <property type="match status" value="1"/>
</dbReference>
<dbReference type="Gene3D" id="3.40.50.150">
    <property type="entry name" value="Vaccinia Virus protein VP39"/>
    <property type="match status" value="1"/>
</dbReference>
<feature type="binding site" evidence="5">
    <location>
        <begin position="155"/>
        <end position="158"/>
    </location>
    <ligand>
        <name>spermidine</name>
        <dbReference type="ChEBI" id="CHEBI:57834"/>
    </ligand>
</feature>
<dbReference type="EC" id="2.5.1.16" evidence="5"/>
<evidence type="ECO:0000256" key="5">
    <source>
        <dbReference type="HAMAP-Rule" id="MF_00198"/>
    </source>
</evidence>
<dbReference type="PANTHER" id="PTHR11558">
    <property type="entry name" value="SPERMIDINE/SPERMINE SYNTHASE"/>
    <property type="match status" value="1"/>
</dbReference>
<feature type="binding site" evidence="5">
    <location>
        <position position="85"/>
    </location>
    <ligand>
        <name>spermidine</name>
        <dbReference type="ChEBI" id="CHEBI:57834"/>
    </ligand>
</feature>
<feature type="binding site" evidence="5">
    <location>
        <position position="61"/>
    </location>
    <ligand>
        <name>spermidine</name>
        <dbReference type="ChEBI" id="CHEBI:57834"/>
    </ligand>
</feature>
<protein>
    <recommendedName>
        <fullName evidence="5">Polyamine aminopropyltransferase</fullName>
    </recommendedName>
    <alternativeName>
        <fullName evidence="5">Putrescine aminopropyltransferase</fullName>
        <shortName evidence="5">PAPT</shortName>
    </alternativeName>
    <alternativeName>
        <fullName evidence="5">Spermidine synthase</fullName>
        <shortName evidence="5">SPDS</shortName>
        <shortName evidence="5">SPDSY</shortName>
        <ecNumber evidence="5">2.5.1.16</ecNumber>
    </alternativeName>
</protein>
<dbReference type="GO" id="GO:0004766">
    <property type="term" value="F:spermidine synthase activity"/>
    <property type="evidence" value="ECO:0007669"/>
    <property type="project" value="UniProtKB-UniRule"/>
</dbReference>
<comment type="subunit">
    <text evidence="5">Homodimer or homotetramer.</text>
</comment>
<keyword evidence="11" id="KW-1185">Reference proteome</keyword>
<comment type="caution">
    <text evidence="10">The sequence shown here is derived from an EMBL/GenBank/DDBJ whole genome shotgun (WGS) entry which is preliminary data.</text>
</comment>
<dbReference type="InterPro" id="IPR029063">
    <property type="entry name" value="SAM-dependent_MTases_sf"/>
</dbReference>
<evidence type="ECO:0000256" key="8">
    <source>
        <dbReference type="RuleBase" id="RU003837"/>
    </source>
</evidence>
<feature type="active site" description="Proton acceptor" evidence="5 6">
    <location>
        <position position="155"/>
    </location>
</feature>
<dbReference type="Pfam" id="PF17284">
    <property type="entry name" value="Spermine_synt_N"/>
    <property type="match status" value="1"/>
</dbReference>